<dbReference type="SFLD" id="SFLDG00002">
    <property type="entry name" value="C1.7:_P-type_atpase_like"/>
    <property type="match status" value="1"/>
</dbReference>
<keyword evidence="14" id="KW-1185">Reference proteome</keyword>
<evidence type="ECO:0000259" key="12">
    <source>
        <dbReference type="PROSITE" id="PS50846"/>
    </source>
</evidence>
<dbReference type="NCBIfam" id="TIGR01525">
    <property type="entry name" value="ATPase-IB_hvy"/>
    <property type="match status" value="1"/>
</dbReference>
<dbReference type="InterPro" id="IPR001757">
    <property type="entry name" value="P_typ_ATPase"/>
</dbReference>
<feature type="compositionally biased region" description="Low complexity" evidence="11">
    <location>
        <begin position="127"/>
        <end position="141"/>
    </location>
</feature>
<dbReference type="Pfam" id="PF00403">
    <property type="entry name" value="HMA"/>
    <property type="match status" value="1"/>
</dbReference>
<dbReference type="Pfam" id="PF00702">
    <property type="entry name" value="Hydrolase"/>
    <property type="match status" value="1"/>
</dbReference>
<dbReference type="Gene3D" id="3.40.1110.10">
    <property type="entry name" value="Calcium-transporting ATPase, cytoplasmic domain N"/>
    <property type="match status" value="1"/>
</dbReference>
<keyword evidence="4 10" id="KW-0479">Metal-binding</keyword>
<evidence type="ECO:0000256" key="2">
    <source>
        <dbReference type="ARBA" id="ARBA00006024"/>
    </source>
</evidence>
<protein>
    <recommendedName>
        <fullName evidence="12">HMA domain-containing protein</fullName>
    </recommendedName>
</protein>
<proteinExistence type="inferred from homology"/>
<name>A0A0F4ZH40_9PEZI</name>
<evidence type="ECO:0000256" key="8">
    <source>
        <dbReference type="ARBA" id="ARBA00022989"/>
    </source>
</evidence>
<feature type="transmembrane region" description="Helical" evidence="10">
    <location>
        <begin position="683"/>
        <end position="706"/>
    </location>
</feature>
<evidence type="ECO:0000256" key="10">
    <source>
        <dbReference type="RuleBase" id="RU362081"/>
    </source>
</evidence>
<dbReference type="Gene3D" id="2.70.150.10">
    <property type="entry name" value="Calcium-transporting ATPase, cytoplasmic transduction domain A"/>
    <property type="match status" value="1"/>
</dbReference>
<dbReference type="SUPFAM" id="SSF81665">
    <property type="entry name" value="Calcium ATPase, transmembrane domain M"/>
    <property type="match status" value="1"/>
</dbReference>
<dbReference type="GO" id="GO:0016887">
    <property type="term" value="F:ATP hydrolysis activity"/>
    <property type="evidence" value="ECO:0007669"/>
    <property type="project" value="InterPro"/>
</dbReference>
<dbReference type="Gene3D" id="3.40.50.1000">
    <property type="entry name" value="HAD superfamily/HAD-like"/>
    <property type="match status" value="1"/>
</dbReference>
<organism evidence="13 14">
    <name type="scientific">Thielaviopsis punctulata</name>
    <dbReference type="NCBI Taxonomy" id="72032"/>
    <lineage>
        <taxon>Eukaryota</taxon>
        <taxon>Fungi</taxon>
        <taxon>Dikarya</taxon>
        <taxon>Ascomycota</taxon>
        <taxon>Pezizomycotina</taxon>
        <taxon>Sordariomycetes</taxon>
        <taxon>Hypocreomycetidae</taxon>
        <taxon>Microascales</taxon>
        <taxon>Ceratocystidaceae</taxon>
        <taxon>Thielaviopsis</taxon>
    </lineage>
</organism>
<dbReference type="SFLD" id="SFLDF00027">
    <property type="entry name" value="p-type_atpase"/>
    <property type="match status" value="1"/>
</dbReference>
<dbReference type="PROSITE" id="PS50846">
    <property type="entry name" value="HMA_2"/>
    <property type="match status" value="1"/>
</dbReference>
<dbReference type="InterPro" id="IPR018303">
    <property type="entry name" value="ATPase_P-typ_P_site"/>
</dbReference>
<dbReference type="PRINTS" id="PR00119">
    <property type="entry name" value="CATATPASE"/>
</dbReference>
<evidence type="ECO:0000256" key="5">
    <source>
        <dbReference type="ARBA" id="ARBA00022741"/>
    </source>
</evidence>
<keyword evidence="6 10" id="KW-0067">ATP-binding</keyword>
<feature type="transmembrane region" description="Helical" evidence="10">
    <location>
        <begin position="487"/>
        <end position="508"/>
    </location>
</feature>
<keyword evidence="3 10" id="KW-0812">Transmembrane</keyword>
<comment type="subcellular location">
    <subcellularLocation>
        <location evidence="1">Membrane</location>
        <topology evidence="1">Multi-pass membrane protein</topology>
    </subcellularLocation>
</comment>
<sequence>MRAKDILKKPGSARPSQTGSSSGPQSQSQQFVRSSLLLDNLHCPSCVTTIETALHDAFGKDILWVSPNIVTSVVVVEHLQTTKTTLRRIISVLEDSGFEIGAVQTTAARGTDDYAIARASLSDERNGGSSSARANSANSASHPPKFDIGHQPYLPSRPPTPGRRAAHLENCKVCRSGGEHKTSTACHSSLSQNTSMEKVSTEPMLEVTAAEARDSSWKLTLSVGGMTCAVCTNAISTELSKLDYVESVNVALVTNSATVIITDESYRDEVVDAIESIGYEATIDSIERITNGREETDSSPSQERTIEIRVDGMFCQHCPDRLDHALSGFGSRLKILQTPTIDHAILRVSYVPEAPHFTVRHIISAIEAADPAFTASIYHPPTLEERSKQIVAKHQRELLIRTVFSVIVAIPTFILGIVYMTLVPHENSVRKFLMKPWTSGINRLQIALFIMATPVYFYGADVFHKRCIKEIFSLWRKGSRTPILQRFYRFGSMNMLISMGTTIAYLSSVAQMIDAGVNKPHMADDHQFYFDSVVFLTMFLLIGRLIESYSKSRTGDAVEMLVKLKPSTAILVNQEAETESDSSVAVDLLELGDIVRIPHGASPPADGVIINGSTSFDESSLTGESRLIKKNVDDSVFAGTVNKDGAVLIKITGTAGASMLDQIVKIVREGQAKRAPMERIADLLTMYFVPVVVLIVIITWALWMSLGLGGVIPDSYLDHRNGWVPFALQFAVAVFVVACPCGLGLAAPTAIFVAGGLAARYGILAKGGGEAFEKASKIDCVVFDKTGTLTEGGEPKITDSLVYPGQGKSEADQLKLLSMIKAVEENSSHPVAKAIVTFCQEKVGLSKVSIQEMSEIPGRGMKAMCQLEGGETVHLIIGNESMLKDHSVAITSVISTSLDGWKTAAKSVALAAVSSDSSTWTFAAGLAVADPIRKETMPVIKALRARGTQVWMLSGDNTMTATAVAHMVGIDPANVLAEVLPSQKAEKIAYLQSTLGSTNSSEHSRGRVAMVGDGINDSPALTQADVGIAIGSGSDVAISSADFVLVTSDLRSVHTLLDLSKAVFTRIKFNFVWACMFNATAVPIAAGVLYPIVVDGKHIRLDPVWAALAMALSSITVVTSSLALRSRIPGVGFRAKKIEE</sequence>
<keyword evidence="5 10" id="KW-0547">Nucleotide-binding</keyword>
<dbReference type="NCBIfam" id="TIGR01494">
    <property type="entry name" value="ATPase_P-type"/>
    <property type="match status" value="2"/>
</dbReference>
<dbReference type="AlphaFoldDB" id="A0A0F4ZH40"/>
<dbReference type="SUPFAM" id="SSF81653">
    <property type="entry name" value="Calcium ATPase, transduction domain A"/>
    <property type="match status" value="1"/>
</dbReference>
<evidence type="ECO:0000256" key="11">
    <source>
        <dbReference type="SAM" id="MobiDB-lite"/>
    </source>
</evidence>
<dbReference type="Proteomes" id="UP000033483">
    <property type="component" value="Unassembled WGS sequence"/>
</dbReference>
<accession>A0A0F4ZH40</accession>
<dbReference type="Pfam" id="PF00122">
    <property type="entry name" value="E1-E2_ATPase"/>
    <property type="match status" value="1"/>
</dbReference>
<feature type="region of interest" description="Disordered" evidence="11">
    <location>
        <begin position="121"/>
        <end position="164"/>
    </location>
</feature>
<dbReference type="PANTHER" id="PTHR43520:SF32">
    <property type="entry name" value="COPPER RESISTANCE P-TYPE ATPASE (EUROFUNG)"/>
    <property type="match status" value="1"/>
</dbReference>
<comment type="similarity">
    <text evidence="2 10">Belongs to the cation transport ATPase (P-type) (TC 3.A.3) family. Type IB subfamily.</text>
</comment>
<keyword evidence="7" id="KW-1278">Translocase</keyword>
<dbReference type="GO" id="GO:0016020">
    <property type="term" value="C:membrane"/>
    <property type="evidence" value="ECO:0007669"/>
    <property type="project" value="UniProtKB-SubCell"/>
</dbReference>
<gene>
    <name evidence="13" type="ORF">TD95_000422</name>
</gene>
<dbReference type="InterPro" id="IPR023298">
    <property type="entry name" value="ATPase_P-typ_TM_dom_sf"/>
</dbReference>
<evidence type="ECO:0000256" key="9">
    <source>
        <dbReference type="ARBA" id="ARBA00023136"/>
    </source>
</evidence>
<feature type="domain" description="HMA" evidence="12">
    <location>
        <begin position="217"/>
        <end position="282"/>
    </location>
</feature>
<dbReference type="FunFam" id="2.70.150.10:FF:000068">
    <property type="entry name" value="Copper resistance-associated P-type ATPase"/>
    <property type="match status" value="1"/>
</dbReference>
<dbReference type="GO" id="GO:0055070">
    <property type="term" value="P:copper ion homeostasis"/>
    <property type="evidence" value="ECO:0007669"/>
    <property type="project" value="TreeGrafter"/>
</dbReference>
<reference evidence="13 14" key="1">
    <citation type="submission" date="2015-03" db="EMBL/GenBank/DDBJ databases">
        <authorList>
            <person name="Radwan O."/>
            <person name="Al-Naeli F.A."/>
            <person name="Rendon G.A."/>
            <person name="Fields C."/>
        </authorList>
    </citation>
    <scope>NUCLEOTIDE SEQUENCE [LARGE SCALE GENOMIC DNA]</scope>
    <source>
        <strain evidence="13">CR-DP1</strain>
    </source>
</reference>
<feature type="transmembrane region" description="Helical" evidence="10">
    <location>
        <begin position="440"/>
        <end position="459"/>
    </location>
</feature>
<feature type="region of interest" description="Disordered" evidence="11">
    <location>
        <begin position="1"/>
        <end position="27"/>
    </location>
</feature>
<evidence type="ECO:0000256" key="4">
    <source>
        <dbReference type="ARBA" id="ARBA00022723"/>
    </source>
</evidence>
<dbReference type="CDD" id="cd02094">
    <property type="entry name" value="P-type_ATPase_Cu-like"/>
    <property type="match status" value="1"/>
</dbReference>
<dbReference type="EMBL" id="LAEV01000658">
    <property type="protein sequence ID" value="KKA29842.1"/>
    <property type="molecule type" value="Genomic_DNA"/>
</dbReference>
<dbReference type="SUPFAM" id="SSF56784">
    <property type="entry name" value="HAD-like"/>
    <property type="match status" value="1"/>
</dbReference>
<dbReference type="InterPro" id="IPR027256">
    <property type="entry name" value="P-typ_ATPase_IB"/>
</dbReference>
<dbReference type="SFLD" id="SFLDS00003">
    <property type="entry name" value="Haloacid_Dehalogenase"/>
    <property type="match status" value="1"/>
</dbReference>
<feature type="transmembrane region" description="Helical" evidence="10">
    <location>
        <begin position="528"/>
        <end position="546"/>
    </location>
</feature>
<dbReference type="FunFam" id="3.30.70.100:FF:000001">
    <property type="entry name" value="ATPase copper transporting beta"/>
    <property type="match status" value="1"/>
</dbReference>
<dbReference type="OrthoDB" id="432719at2759"/>
<dbReference type="PANTHER" id="PTHR43520">
    <property type="entry name" value="ATP7, ISOFORM B"/>
    <property type="match status" value="1"/>
</dbReference>
<dbReference type="GO" id="GO:0043682">
    <property type="term" value="F:P-type divalent copper transporter activity"/>
    <property type="evidence" value="ECO:0007669"/>
    <property type="project" value="TreeGrafter"/>
</dbReference>
<keyword evidence="8 10" id="KW-1133">Transmembrane helix</keyword>
<dbReference type="SUPFAM" id="SSF55008">
    <property type="entry name" value="HMA, heavy metal-associated domain"/>
    <property type="match status" value="2"/>
</dbReference>
<dbReference type="CDD" id="cd00371">
    <property type="entry name" value="HMA"/>
    <property type="match status" value="1"/>
</dbReference>
<feature type="transmembrane region" description="Helical" evidence="10">
    <location>
        <begin position="726"/>
        <end position="759"/>
    </location>
</feature>
<dbReference type="GO" id="GO:0005507">
    <property type="term" value="F:copper ion binding"/>
    <property type="evidence" value="ECO:0007669"/>
    <property type="project" value="TreeGrafter"/>
</dbReference>
<dbReference type="SUPFAM" id="SSF81660">
    <property type="entry name" value="Metal cation-transporting ATPase, ATP-binding domain N"/>
    <property type="match status" value="1"/>
</dbReference>
<dbReference type="InterPro" id="IPR023214">
    <property type="entry name" value="HAD_sf"/>
</dbReference>
<dbReference type="InterPro" id="IPR059000">
    <property type="entry name" value="ATPase_P-type_domA"/>
</dbReference>
<evidence type="ECO:0000256" key="6">
    <source>
        <dbReference type="ARBA" id="ARBA00022840"/>
    </source>
</evidence>
<feature type="transmembrane region" description="Helical" evidence="10">
    <location>
        <begin position="1071"/>
        <end position="1092"/>
    </location>
</feature>
<feature type="compositionally biased region" description="Low complexity" evidence="11">
    <location>
        <begin position="15"/>
        <end position="27"/>
    </location>
</feature>
<feature type="transmembrane region" description="Helical" evidence="10">
    <location>
        <begin position="398"/>
        <end position="420"/>
    </location>
</feature>
<evidence type="ECO:0000256" key="3">
    <source>
        <dbReference type="ARBA" id="ARBA00022692"/>
    </source>
</evidence>
<dbReference type="InterPro" id="IPR036163">
    <property type="entry name" value="HMA_dom_sf"/>
</dbReference>
<dbReference type="GO" id="GO:0005524">
    <property type="term" value="F:ATP binding"/>
    <property type="evidence" value="ECO:0007669"/>
    <property type="project" value="UniProtKB-UniRule"/>
</dbReference>
<dbReference type="InterPro" id="IPR008250">
    <property type="entry name" value="ATPase_P-typ_transduc_dom_A_sf"/>
</dbReference>
<keyword evidence="9 10" id="KW-0472">Membrane</keyword>
<comment type="caution">
    <text evidence="13">The sequence shown here is derived from an EMBL/GenBank/DDBJ whole genome shotgun (WGS) entry which is preliminary data.</text>
</comment>
<evidence type="ECO:0000256" key="1">
    <source>
        <dbReference type="ARBA" id="ARBA00004141"/>
    </source>
</evidence>
<dbReference type="InterPro" id="IPR023299">
    <property type="entry name" value="ATPase_P-typ_cyto_dom_N"/>
</dbReference>
<dbReference type="InterPro" id="IPR044492">
    <property type="entry name" value="P_typ_ATPase_HD_dom"/>
</dbReference>
<evidence type="ECO:0000313" key="13">
    <source>
        <dbReference type="EMBL" id="KKA29842.1"/>
    </source>
</evidence>
<evidence type="ECO:0000313" key="14">
    <source>
        <dbReference type="Proteomes" id="UP000033483"/>
    </source>
</evidence>
<evidence type="ECO:0000256" key="7">
    <source>
        <dbReference type="ARBA" id="ARBA00022967"/>
    </source>
</evidence>
<dbReference type="InterPro" id="IPR036412">
    <property type="entry name" value="HAD-like_sf"/>
</dbReference>
<feature type="transmembrane region" description="Helical" evidence="10">
    <location>
        <begin position="1104"/>
        <end position="1124"/>
    </location>
</feature>
<dbReference type="Gene3D" id="3.30.70.100">
    <property type="match status" value="2"/>
</dbReference>
<dbReference type="InterPro" id="IPR006121">
    <property type="entry name" value="HMA_dom"/>
</dbReference>
<dbReference type="PROSITE" id="PS00154">
    <property type="entry name" value="ATPASE_E1_E2"/>
    <property type="match status" value="1"/>
</dbReference>